<keyword evidence="11" id="KW-0486">Methionine biosynthesis</keyword>
<keyword evidence="6 14" id="KW-0489">Methyltransferase</keyword>
<dbReference type="CDD" id="cd03311">
    <property type="entry name" value="CIMS_C_terminal_like"/>
    <property type="match status" value="1"/>
</dbReference>
<dbReference type="UniPathway" id="UPA00051">
    <property type="reaction ID" value="UER00082"/>
</dbReference>
<accession>A0A1R1XUA6</accession>
<proteinExistence type="inferred from homology"/>
<evidence type="ECO:0000259" key="13">
    <source>
        <dbReference type="Pfam" id="PF08267"/>
    </source>
</evidence>
<evidence type="ECO:0000256" key="10">
    <source>
        <dbReference type="ARBA" id="ARBA00022833"/>
    </source>
</evidence>
<dbReference type="Pfam" id="PF01717">
    <property type="entry name" value="Meth_synt_2"/>
    <property type="match status" value="1"/>
</dbReference>
<dbReference type="GO" id="GO:0003871">
    <property type="term" value="F:5-methyltetrahydropteroyltriglutamate-homocysteine S-methyltransferase activity"/>
    <property type="evidence" value="ECO:0007669"/>
    <property type="project" value="UniProtKB-EC"/>
</dbReference>
<evidence type="ECO:0000256" key="8">
    <source>
        <dbReference type="ARBA" id="ARBA00022679"/>
    </source>
</evidence>
<dbReference type="GO" id="GO:0008270">
    <property type="term" value="F:zinc ion binding"/>
    <property type="evidence" value="ECO:0007669"/>
    <property type="project" value="InterPro"/>
</dbReference>
<keyword evidence="10" id="KW-0862">Zinc</keyword>
<dbReference type="Proteomes" id="UP000187283">
    <property type="component" value="Unassembled WGS sequence"/>
</dbReference>
<dbReference type="EC" id="2.1.1.14" evidence="5"/>
<dbReference type="InterPro" id="IPR038071">
    <property type="entry name" value="UROD/MetE-like_sf"/>
</dbReference>
<comment type="caution">
    <text evidence="14">The sequence shown here is derived from an EMBL/GenBank/DDBJ whole genome shotgun (WGS) entry which is preliminary data.</text>
</comment>
<dbReference type="InterPro" id="IPR002629">
    <property type="entry name" value="Met_Synth_C/arc"/>
</dbReference>
<evidence type="ECO:0000256" key="6">
    <source>
        <dbReference type="ARBA" id="ARBA00022603"/>
    </source>
</evidence>
<dbReference type="GO" id="GO:0032259">
    <property type="term" value="P:methylation"/>
    <property type="evidence" value="ECO:0007669"/>
    <property type="project" value="UniProtKB-KW"/>
</dbReference>
<sequence>MVSVQSSVLGFPRMGSDRQLKKAVEGFWKGTISGLQLVSITDQLKIDHWLLMKNLGIDIVPVGDFSMYDHILDLALMFNIIPARFADEFSDKLDKISESRSGESVYEQLDVYFAMARGIKSSARKSGDSASSSCKTGEVTDGIPSLEMKKWFDTNYHSMVPEISKSTQFKLLNNNILKDIKLAKQNGIESRPTITGPITLIHYCKIEEGEGSDSINKWDFCKDLISVYVEFILELESNGVEWVTLEEPVLALDLNESIKETFKSAYRLLEKKLTEARRDGDRSNSKINIMLANYFGAYEDNLELVIDLPFDGFHFDLVLGAHDLDSENLTKLSGKTVSLGLIDGRNIWKANTQGLYDFYLSNVSARFRDFGVKYIQVSSSCPLLYVPFSTSPEKGHLDEEVFNKLSFAVEKVQEISLLKKAISDYEAIGKTDAGLYNNGVAVLNRNHIKGTSIGDPSENIGIGGIKASPYRESEFKVRNEVQRKLLNLPLLPTTTIGSFPQTEQVRIQRQKFRKGQISSQEYDEFIKSKTKDCIKWQHDIGLDVLVHGEFERTDMVEFFGNYLTGFTTTKNGWVQSYGSRCVKPPIIYGDVKRKSPMTVEIAKFAQDYANELAGNGNGKPVKGMLTGPVTIIQWSFVRNDIPIGRTAMQIALAIREEVCDLEANGITVIQVDEPAIREGLPLRKKDQLEYKKWSVTSFKVATAGVKDSTQIHTHMCYSDFNEILEMIIDMDADVLTIENSKSNLKLIKENHESSANAYKAEIGPGVYDVHSPLIPSVSEMRNRIVELLKVYNNQNLWINPDCGLKTRNEAEVDASLKNMVAIARELRQSV</sequence>
<keyword evidence="15" id="KW-1185">Reference proteome</keyword>
<comment type="function">
    <text evidence="2">Catalyzes the transfer of a methyl group from 5-methyltetrahydrofolate to homocysteine resulting in methionine formation.</text>
</comment>
<evidence type="ECO:0000256" key="7">
    <source>
        <dbReference type="ARBA" id="ARBA00022605"/>
    </source>
</evidence>
<dbReference type="STRING" id="133412.A0A1R1XUA6"/>
<dbReference type="Gene3D" id="3.20.20.210">
    <property type="match status" value="2"/>
</dbReference>
<comment type="similarity">
    <text evidence="4">Belongs to the vitamin-B12 independent methionine synthase family.</text>
</comment>
<evidence type="ECO:0000259" key="12">
    <source>
        <dbReference type="Pfam" id="PF01717"/>
    </source>
</evidence>
<comment type="pathway">
    <text evidence="3">Amino-acid biosynthesis; L-methionine biosynthesis via de novo pathway; L-methionine from L-homocysteine (MetE route): step 1/1.</text>
</comment>
<evidence type="ECO:0000256" key="4">
    <source>
        <dbReference type="ARBA" id="ARBA00009553"/>
    </source>
</evidence>
<evidence type="ECO:0000313" key="14">
    <source>
        <dbReference type="EMBL" id="OMJ18194.1"/>
    </source>
</evidence>
<evidence type="ECO:0000256" key="9">
    <source>
        <dbReference type="ARBA" id="ARBA00022723"/>
    </source>
</evidence>
<feature type="domain" description="Cobalamin-independent methionine synthase MetE C-terminal/archaeal" evidence="12">
    <location>
        <begin position="491"/>
        <end position="824"/>
    </location>
</feature>
<dbReference type="PANTHER" id="PTHR30519">
    <property type="entry name" value="5-METHYLTETRAHYDROPTEROYLTRIGLUTAMATE--HOMOCYSTEINE METHYLTRANSFERASE"/>
    <property type="match status" value="1"/>
</dbReference>
<keyword evidence="9" id="KW-0479">Metal-binding</keyword>
<comment type="cofactor">
    <cofactor evidence="1">
        <name>Zn(2+)</name>
        <dbReference type="ChEBI" id="CHEBI:29105"/>
    </cofactor>
</comment>
<feature type="domain" description="Cobalamin-independent methionine synthase MetE N-terminal" evidence="13">
    <location>
        <begin position="6"/>
        <end position="355"/>
    </location>
</feature>
<dbReference type="AlphaFoldDB" id="A0A1R1XUA6"/>
<dbReference type="SUPFAM" id="SSF51726">
    <property type="entry name" value="UROD/MetE-like"/>
    <property type="match status" value="2"/>
</dbReference>
<organism evidence="14 15">
    <name type="scientific">Smittium culicis</name>
    <dbReference type="NCBI Taxonomy" id="133412"/>
    <lineage>
        <taxon>Eukaryota</taxon>
        <taxon>Fungi</taxon>
        <taxon>Fungi incertae sedis</taxon>
        <taxon>Zoopagomycota</taxon>
        <taxon>Kickxellomycotina</taxon>
        <taxon>Harpellomycetes</taxon>
        <taxon>Harpellales</taxon>
        <taxon>Legeriomycetaceae</taxon>
        <taxon>Smittium</taxon>
    </lineage>
</organism>
<gene>
    <name evidence="14" type="ORF">AYI70_g5494</name>
</gene>
<dbReference type="GO" id="GO:0009086">
    <property type="term" value="P:methionine biosynthetic process"/>
    <property type="evidence" value="ECO:0007669"/>
    <property type="project" value="UniProtKB-KW"/>
</dbReference>
<name>A0A1R1XUA6_9FUNG</name>
<keyword evidence="7" id="KW-0028">Amino-acid biosynthesis</keyword>
<evidence type="ECO:0000256" key="2">
    <source>
        <dbReference type="ARBA" id="ARBA00002777"/>
    </source>
</evidence>
<evidence type="ECO:0000256" key="3">
    <source>
        <dbReference type="ARBA" id="ARBA00004681"/>
    </source>
</evidence>
<protein>
    <recommendedName>
        <fullName evidence="5">5-methyltetrahydropteroyltriglutamate--homocysteine S-methyltransferase</fullName>
        <ecNumber evidence="5">2.1.1.14</ecNumber>
    </recommendedName>
</protein>
<evidence type="ECO:0000313" key="15">
    <source>
        <dbReference type="Proteomes" id="UP000187283"/>
    </source>
</evidence>
<evidence type="ECO:0000256" key="5">
    <source>
        <dbReference type="ARBA" id="ARBA00012034"/>
    </source>
</evidence>
<dbReference type="InterPro" id="IPR013215">
    <property type="entry name" value="Cbl-indep_Met_Synth_N"/>
</dbReference>
<keyword evidence="8 14" id="KW-0808">Transferase</keyword>
<evidence type="ECO:0000256" key="1">
    <source>
        <dbReference type="ARBA" id="ARBA00001947"/>
    </source>
</evidence>
<reference evidence="14 15" key="1">
    <citation type="submission" date="2017-01" db="EMBL/GenBank/DDBJ databases">
        <authorList>
            <person name="Mah S.A."/>
            <person name="Swanson W.J."/>
            <person name="Moy G.W."/>
            <person name="Vacquier V.D."/>
        </authorList>
    </citation>
    <scope>NUCLEOTIDE SEQUENCE [LARGE SCALE GENOMIC DNA]</scope>
    <source>
        <strain evidence="14 15">GSMNP</strain>
    </source>
</reference>
<dbReference type="EMBL" id="LSSN01001816">
    <property type="protein sequence ID" value="OMJ18194.1"/>
    <property type="molecule type" value="Genomic_DNA"/>
</dbReference>
<dbReference type="NCBIfam" id="NF003556">
    <property type="entry name" value="PRK05222.1"/>
    <property type="match status" value="1"/>
</dbReference>
<dbReference type="Pfam" id="PF08267">
    <property type="entry name" value="Meth_synt_1"/>
    <property type="match status" value="1"/>
</dbReference>
<evidence type="ECO:0000256" key="11">
    <source>
        <dbReference type="ARBA" id="ARBA00023167"/>
    </source>
</evidence>
<dbReference type="OrthoDB" id="1053771at2759"/>